<reference evidence="3 4" key="1">
    <citation type="submission" date="2013-09" db="EMBL/GenBank/DDBJ databases">
        <title>Corchorus capsularis genome sequencing.</title>
        <authorList>
            <person name="Alam M."/>
            <person name="Haque M.S."/>
            <person name="Islam M.S."/>
            <person name="Emdad E.M."/>
            <person name="Islam M.M."/>
            <person name="Ahmed B."/>
            <person name="Halim A."/>
            <person name="Hossen Q.M.M."/>
            <person name="Hossain M.Z."/>
            <person name="Ahmed R."/>
            <person name="Khan M.M."/>
            <person name="Islam R."/>
            <person name="Rashid M.M."/>
            <person name="Khan S.A."/>
            <person name="Rahman M.S."/>
            <person name="Alam M."/>
        </authorList>
    </citation>
    <scope>NUCLEOTIDE SEQUENCE [LARGE SCALE GENOMIC DNA]</scope>
    <source>
        <strain evidence="4">cv. CVL-1</strain>
        <tissue evidence="3">Whole seedling</tissue>
    </source>
</reference>
<feature type="compositionally biased region" description="Basic and acidic residues" evidence="1">
    <location>
        <begin position="7"/>
        <end position="20"/>
    </location>
</feature>
<organism evidence="3 4">
    <name type="scientific">Corchorus capsularis</name>
    <name type="common">Jute</name>
    <dbReference type="NCBI Taxonomy" id="210143"/>
    <lineage>
        <taxon>Eukaryota</taxon>
        <taxon>Viridiplantae</taxon>
        <taxon>Streptophyta</taxon>
        <taxon>Embryophyta</taxon>
        <taxon>Tracheophyta</taxon>
        <taxon>Spermatophyta</taxon>
        <taxon>Magnoliopsida</taxon>
        <taxon>eudicotyledons</taxon>
        <taxon>Gunneridae</taxon>
        <taxon>Pentapetalae</taxon>
        <taxon>rosids</taxon>
        <taxon>malvids</taxon>
        <taxon>Malvales</taxon>
        <taxon>Malvaceae</taxon>
        <taxon>Grewioideae</taxon>
        <taxon>Apeibeae</taxon>
        <taxon>Corchorus</taxon>
    </lineage>
</organism>
<dbReference type="AlphaFoldDB" id="A0A1R3HY51"/>
<sequence length="27" mass="3282">MTRRWPPRGDRREQPKGGCREKKKKSI</sequence>
<evidence type="ECO:0000256" key="1">
    <source>
        <dbReference type="SAM" id="MobiDB-lite"/>
    </source>
</evidence>
<feature type="region of interest" description="Disordered" evidence="1">
    <location>
        <begin position="1"/>
        <end position="27"/>
    </location>
</feature>
<name>A0A1R3HY51_COCAP</name>
<dbReference type="Proteomes" id="UP000188268">
    <property type="component" value="Unassembled WGS sequence"/>
</dbReference>
<protein>
    <submittedName>
        <fullName evidence="3">Uncharacterized protein</fullName>
    </submittedName>
</protein>
<accession>A0A1R3HY51</accession>
<comment type="caution">
    <text evidence="3">The sequence shown here is derived from an EMBL/GenBank/DDBJ whole genome shotgun (WGS) entry which is preliminary data.</text>
</comment>
<keyword evidence="4" id="KW-1185">Reference proteome</keyword>
<dbReference type="EMBL" id="AWWV01015366">
    <property type="protein sequence ID" value="OMO52959.1"/>
    <property type="molecule type" value="Genomic_DNA"/>
</dbReference>
<dbReference type="Gramene" id="OMO52959">
    <property type="protein sequence ID" value="OMO52959"/>
    <property type="gene ID" value="CCACVL1_28967"/>
</dbReference>
<dbReference type="Gramene" id="OMO75265">
    <property type="protein sequence ID" value="OMO75265"/>
    <property type="gene ID" value="CCACVL1_16257"/>
</dbReference>
<dbReference type="EMBL" id="AWWV01011036">
    <property type="protein sequence ID" value="OMO75265.1"/>
    <property type="molecule type" value="Genomic_DNA"/>
</dbReference>
<proteinExistence type="predicted"/>
<evidence type="ECO:0000313" key="4">
    <source>
        <dbReference type="Proteomes" id="UP000188268"/>
    </source>
</evidence>
<evidence type="ECO:0000313" key="3">
    <source>
        <dbReference type="EMBL" id="OMO75265.1"/>
    </source>
</evidence>
<gene>
    <name evidence="3" type="ORF">CCACVL1_16257</name>
    <name evidence="2" type="ORF">CCACVL1_28967</name>
</gene>
<evidence type="ECO:0000313" key="2">
    <source>
        <dbReference type="EMBL" id="OMO52959.1"/>
    </source>
</evidence>